<sequence length="631" mass="69016">MPGSAPPKELGENREWNVDLIPKFIMASGDLVKILLKTKVSRYLEWKSCEGTYVYQYQEAGLFSGAKYIHKVPATATDGLKSPLMGMLEKPRFINFAQFIMNWEDDKPGTHQDIDPRRHTMAQVYQKFGLQESTIDFIGHAVALHPNDSYLNGPCGPTIQKCRLYLQSVLQYGGSPFIYPIYGLGGLPEGFSRLAAIHRGTYMLNKSVDGFVYDDAGKVCGVKSGDEVAKCALGLFPPSTLLAIPNVRQVQGARVRDAGTSHVRFLRSIFDAWLLMFRVCSTVFSLCYKLFLGDYKTTSRAYQNQLGSAAMATVVCRHWIKGYCERGPLCNFLHPGQGADGGWSAGISDNAAQAFNAAEAWSRGLRFGACEAISVHFVPSKGGAHGEAAQVGAVPCEKAQLAGLWASGSHWDQGTSSRLFAQQWVQSSRAPDPLLGAAAEQAPQNDLGEMAQSVAPAGGRTYKKSKLCIHHTNGYCSRGSTCNFAHGEHELGTPQPSADAGWAAQSAQQDWQSNGWQSNGWQPSNWQSNGWQPNAWQGNGWQAGGSNGSVQCRHFARGYCALGEKCNFAHDGPPPSFPDGWVIRTKEEIQLYNFKTTLCRDFQKVGSCPRGDECTFAHGEAELQKPGEVQQ</sequence>
<dbReference type="GO" id="GO:0051252">
    <property type="term" value="P:regulation of RNA metabolic process"/>
    <property type="evidence" value="ECO:0007669"/>
    <property type="project" value="UniProtKB-ARBA"/>
</dbReference>
<evidence type="ECO:0000256" key="4">
    <source>
        <dbReference type="ARBA" id="ARBA00022833"/>
    </source>
</evidence>
<feature type="zinc finger region" description="C3H1-type" evidence="5">
    <location>
        <begin position="546"/>
        <end position="573"/>
    </location>
</feature>
<evidence type="ECO:0000313" key="9">
    <source>
        <dbReference type="Proteomes" id="UP000601435"/>
    </source>
</evidence>
<dbReference type="InterPro" id="IPR000806">
    <property type="entry name" value="RabGDI"/>
</dbReference>
<dbReference type="GO" id="GO:0005737">
    <property type="term" value="C:cytoplasm"/>
    <property type="evidence" value="ECO:0007669"/>
    <property type="project" value="TreeGrafter"/>
</dbReference>
<reference evidence="8" key="1">
    <citation type="submission" date="2021-02" db="EMBL/GenBank/DDBJ databases">
        <authorList>
            <person name="Dougan E. K."/>
            <person name="Rhodes N."/>
            <person name="Thang M."/>
            <person name="Chan C."/>
        </authorList>
    </citation>
    <scope>NUCLEOTIDE SEQUENCE</scope>
</reference>
<dbReference type="Pfam" id="PF00642">
    <property type="entry name" value="zf-CCCH"/>
    <property type="match status" value="4"/>
</dbReference>
<dbReference type="SUPFAM" id="SSF90229">
    <property type="entry name" value="CCCH zinc finger"/>
    <property type="match status" value="4"/>
</dbReference>
<dbReference type="EMBL" id="CAJNJA010043775">
    <property type="protein sequence ID" value="CAE7796697.1"/>
    <property type="molecule type" value="Genomic_DNA"/>
</dbReference>
<dbReference type="PANTHER" id="PTHR11787">
    <property type="entry name" value="RAB GDP-DISSOCIATION INHIBITOR"/>
    <property type="match status" value="1"/>
</dbReference>
<evidence type="ECO:0000256" key="5">
    <source>
        <dbReference type="PROSITE-ProRule" id="PRU00723"/>
    </source>
</evidence>
<feature type="zinc finger region" description="C3H1-type" evidence="5">
    <location>
        <begin position="462"/>
        <end position="489"/>
    </location>
</feature>
<accession>A0A812YUG4</accession>
<dbReference type="InterPro" id="IPR036188">
    <property type="entry name" value="FAD/NAD-bd_sf"/>
</dbReference>
<evidence type="ECO:0000313" key="8">
    <source>
        <dbReference type="EMBL" id="CAE7796697.1"/>
    </source>
</evidence>
<dbReference type="PROSITE" id="PS50103">
    <property type="entry name" value="ZF_C3H1"/>
    <property type="match status" value="4"/>
</dbReference>
<proteinExistence type="inferred from homology"/>
<evidence type="ECO:0000256" key="1">
    <source>
        <dbReference type="ARBA" id="ARBA00005593"/>
    </source>
</evidence>
<dbReference type="Pfam" id="PF00996">
    <property type="entry name" value="GDI"/>
    <property type="match status" value="1"/>
</dbReference>
<dbReference type="GO" id="GO:0005093">
    <property type="term" value="F:Rab GDP-dissociation inhibitor activity"/>
    <property type="evidence" value="ECO:0007669"/>
    <property type="project" value="InterPro"/>
</dbReference>
<dbReference type="InterPro" id="IPR036855">
    <property type="entry name" value="Znf_CCCH_sf"/>
</dbReference>
<evidence type="ECO:0000256" key="6">
    <source>
        <dbReference type="RuleBase" id="RU363124"/>
    </source>
</evidence>
<feature type="non-terminal residue" evidence="8">
    <location>
        <position position="1"/>
    </location>
</feature>
<protein>
    <recommendedName>
        <fullName evidence="6">Rab GDP dissociation inhibitor</fullName>
    </recommendedName>
</protein>
<dbReference type="OrthoDB" id="9446342at2759"/>
<keyword evidence="3 5" id="KW-0863">Zinc-finger</keyword>
<dbReference type="SMART" id="SM00356">
    <property type="entry name" value="ZnF_C3H1"/>
    <property type="match status" value="4"/>
</dbReference>
<dbReference type="Proteomes" id="UP000601435">
    <property type="component" value="Unassembled WGS sequence"/>
</dbReference>
<dbReference type="Gene3D" id="4.10.1000.10">
    <property type="entry name" value="Zinc finger, CCCH-type"/>
    <property type="match status" value="4"/>
</dbReference>
<organism evidence="8 9">
    <name type="scientific">Symbiodinium necroappetens</name>
    <dbReference type="NCBI Taxonomy" id="1628268"/>
    <lineage>
        <taxon>Eukaryota</taxon>
        <taxon>Sar</taxon>
        <taxon>Alveolata</taxon>
        <taxon>Dinophyceae</taxon>
        <taxon>Suessiales</taxon>
        <taxon>Symbiodiniaceae</taxon>
        <taxon>Symbiodinium</taxon>
    </lineage>
</organism>
<dbReference type="GO" id="GO:0008270">
    <property type="term" value="F:zinc ion binding"/>
    <property type="evidence" value="ECO:0007669"/>
    <property type="project" value="UniProtKB-KW"/>
</dbReference>
<dbReference type="GO" id="GO:0015031">
    <property type="term" value="P:protein transport"/>
    <property type="evidence" value="ECO:0007669"/>
    <property type="project" value="InterPro"/>
</dbReference>
<feature type="domain" description="C3H1-type" evidence="7">
    <location>
        <begin position="546"/>
        <end position="573"/>
    </location>
</feature>
<dbReference type="AlphaFoldDB" id="A0A812YUG4"/>
<gene>
    <name evidence="8" type="primary">Gdi1</name>
    <name evidence="8" type="ORF">SNEC2469_LOCUS23459</name>
</gene>
<keyword evidence="4 5" id="KW-0862">Zinc</keyword>
<evidence type="ECO:0000259" key="7">
    <source>
        <dbReference type="PROSITE" id="PS50103"/>
    </source>
</evidence>
<feature type="domain" description="C3H1-type" evidence="7">
    <location>
        <begin position="462"/>
        <end position="489"/>
    </location>
</feature>
<comment type="similarity">
    <text evidence="1 6">Belongs to the Rab GDI family.</text>
</comment>
<dbReference type="FunFam" id="4.10.1000.10:FF:000003">
    <property type="entry name" value="Zinc finger CCCH domain-containing protein"/>
    <property type="match status" value="1"/>
</dbReference>
<dbReference type="InterPro" id="IPR018203">
    <property type="entry name" value="GDP_dissociation_inhibitor"/>
</dbReference>
<dbReference type="GO" id="GO:0010468">
    <property type="term" value="P:regulation of gene expression"/>
    <property type="evidence" value="ECO:0007669"/>
    <property type="project" value="UniProtKB-ARBA"/>
</dbReference>
<dbReference type="Gene3D" id="3.30.519.10">
    <property type="entry name" value="Guanine Nucleotide Dissociation Inhibitor, domain 2"/>
    <property type="match status" value="1"/>
</dbReference>
<feature type="domain" description="C3H1-type" evidence="7">
    <location>
        <begin position="310"/>
        <end position="337"/>
    </location>
</feature>
<feature type="zinc finger region" description="C3H1-type" evidence="5">
    <location>
        <begin position="310"/>
        <end position="337"/>
    </location>
</feature>
<dbReference type="InterPro" id="IPR000571">
    <property type="entry name" value="Znf_CCCH"/>
</dbReference>
<dbReference type="FunFam" id="1.10.405.10:FF:000011">
    <property type="entry name" value="Rab GDP dissociation inhibitor"/>
    <property type="match status" value="1"/>
</dbReference>
<feature type="domain" description="C3H1-type" evidence="7">
    <location>
        <begin position="593"/>
        <end position="621"/>
    </location>
</feature>
<keyword evidence="9" id="KW-1185">Reference proteome</keyword>
<name>A0A812YUG4_9DINO</name>
<dbReference type="PRINTS" id="PR00891">
    <property type="entry name" value="RABGDIREP"/>
</dbReference>
<dbReference type="GO" id="GO:0007264">
    <property type="term" value="P:small GTPase-mediated signal transduction"/>
    <property type="evidence" value="ECO:0007669"/>
    <property type="project" value="InterPro"/>
</dbReference>
<evidence type="ECO:0000256" key="3">
    <source>
        <dbReference type="ARBA" id="ARBA00022771"/>
    </source>
</evidence>
<dbReference type="PANTHER" id="PTHR11787:SF8">
    <property type="entry name" value="RAB GDP DISSOCIATION INHIBITOR"/>
    <property type="match status" value="1"/>
</dbReference>
<feature type="zinc finger region" description="C3H1-type" evidence="5">
    <location>
        <begin position="593"/>
        <end position="621"/>
    </location>
</feature>
<evidence type="ECO:0000256" key="2">
    <source>
        <dbReference type="ARBA" id="ARBA00022723"/>
    </source>
</evidence>
<dbReference type="GO" id="GO:0016192">
    <property type="term" value="P:vesicle-mediated transport"/>
    <property type="evidence" value="ECO:0007669"/>
    <property type="project" value="TreeGrafter"/>
</dbReference>
<dbReference type="SUPFAM" id="SSF51905">
    <property type="entry name" value="FAD/NAD(P)-binding domain"/>
    <property type="match status" value="1"/>
</dbReference>
<comment type="caution">
    <text evidence="8">The sequence shown here is derived from an EMBL/GenBank/DDBJ whole genome shotgun (WGS) entry which is preliminary data.</text>
</comment>
<keyword evidence="2 5" id="KW-0479">Metal-binding</keyword>
<dbReference type="PRINTS" id="PR00892">
    <property type="entry name" value="RABGDI"/>
</dbReference>
<dbReference type="Gene3D" id="1.10.405.10">
    <property type="entry name" value="Guanine Nucleotide Dissociation Inhibitor, domain 1"/>
    <property type="match status" value="1"/>
</dbReference>